<reference evidence="3" key="1">
    <citation type="submission" date="2020-05" db="EMBL/GenBank/DDBJ databases">
        <authorList>
            <person name="Chiriac C."/>
            <person name="Salcher M."/>
            <person name="Ghai R."/>
            <person name="Kavagutti S V."/>
        </authorList>
    </citation>
    <scope>NUCLEOTIDE SEQUENCE</scope>
</reference>
<dbReference type="EMBL" id="LR797430">
    <property type="protein sequence ID" value="CAB4215648.1"/>
    <property type="molecule type" value="Genomic_DNA"/>
</dbReference>
<dbReference type="EMBL" id="LR798405">
    <property type="protein sequence ID" value="CAB5229818.1"/>
    <property type="molecule type" value="Genomic_DNA"/>
</dbReference>
<accession>A0A6J5SNX4</accession>
<sequence length="118" mass="13540">MKEPKNFYMPIFFDDWIGGTYSMSSAARGVYIMLVIALAKQEKVPAKIEYLRRLGGELTNEQYEEVIAKCRIVDGFIVNDKVNKIMAAIHLKQIAGRRSIELKNKKRTVVQHNTQHNA</sequence>
<evidence type="ECO:0000313" key="2">
    <source>
        <dbReference type="EMBL" id="CAB4203998.1"/>
    </source>
</evidence>
<evidence type="ECO:0000313" key="1">
    <source>
        <dbReference type="EMBL" id="CAB4184435.1"/>
    </source>
</evidence>
<proteinExistence type="predicted"/>
<evidence type="ECO:0000313" key="3">
    <source>
        <dbReference type="EMBL" id="CAB4215648.1"/>
    </source>
</evidence>
<organism evidence="3">
    <name type="scientific">uncultured Caudovirales phage</name>
    <dbReference type="NCBI Taxonomy" id="2100421"/>
    <lineage>
        <taxon>Viruses</taxon>
        <taxon>Duplodnaviria</taxon>
        <taxon>Heunggongvirae</taxon>
        <taxon>Uroviricota</taxon>
        <taxon>Caudoviricetes</taxon>
        <taxon>Peduoviridae</taxon>
        <taxon>Maltschvirus</taxon>
        <taxon>Maltschvirus maltsch</taxon>
    </lineage>
</organism>
<protein>
    <submittedName>
        <fullName evidence="3">Uncharacterized protein</fullName>
    </submittedName>
</protein>
<gene>
    <name evidence="1" type="ORF">UFOVP1116_4</name>
    <name evidence="2" type="ORF">UFOVP1391_24</name>
    <name evidence="3" type="ORF">UFOVP1480_35</name>
    <name evidence="4" type="ORF">UFOVP1568_17</name>
</gene>
<dbReference type="EMBL" id="LR797066">
    <property type="protein sequence ID" value="CAB4184435.1"/>
    <property type="molecule type" value="Genomic_DNA"/>
</dbReference>
<evidence type="ECO:0000313" key="4">
    <source>
        <dbReference type="EMBL" id="CAB5229818.1"/>
    </source>
</evidence>
<dbReference type="EMBL" id="LR797343">
    <property type="protein sequence ID" value="CAB4203998.1"/>
    <property type="molecule type" value="Genomic_DNA"/>
</dbReference>
<name>A0A6J5SNX4_9CAUD</name>